<dbReference type="EMBL" id="CH445357">
    <property type="protein sequence ID" value="EAT77852.1"/>
    <property type="molecule type" value="Genomic_DNA"/>
</dbReference>
<dbReference type="AlphaFoldDB" id="Q0U0E8"/>
<dbReference type="RefSeq" id="XP_001804844.1">
    <property type="nucleotide sequence ID" value="XM_001804792.1"/>
</dbReference>
<evidence type="ECO:0000313" key="2">
    <source>
        <dbReference type="Proteomes" id="UP000001055"/>
    </source>
</evidence>
<accession>Q0U0E8</accession>
<dbReference type="HOGENOM" id="CLU_2868434_0_0_1"/>
<proteinExistence type="predicted"/>
<dbReference type="GeneID" id="5981770"/>
<dbReference type="Proteomes" id="UP000001055">
    <property type="component" value="Unassembled WGS sequence"/>
</dbReference>
<protein>
    <submittedName>
        <fullName evidence="1">Uncharacterized protein</fullName>
    </submittedName>
</protein>
<organism evidence="1 2">
    <name type="scientific">Phaeosphaeria nodorum (strain SN15 / ATCC MYA-4574 / FGSC 10173)</name>
    <name type="common">Glume blotch fungus</name>
    <name type="synonym">Parastagonospora nodorum</name>
    <dbReference type="NCBI Taxonomy" id="321614"/>
    <lineage>
        <taxon>Eukaryota</taxon>
        <taxon>Fungi</taxon>
        <taxon>Dikarya</taxon>
        <taxon>Ascomycota</taxon>
        <taxon>Pezizomycotina</taxon>
        <taxon>Dothideomycetes</taxon>
        <taxon>Pleosporomycetidae</taxon>
        <taxon>Pleosporales</taxon>
        <taxon>Pleosporineae</taxon>
        <taxon>Phaeosphaeriaceae</taxon>
        <taxon>Parastagonospora</taxon>
    </lineage>
</organism>
<sequence length="64" mass="7069">MTSLRRISYTGTDQNININSNILSHLVLPHLTLQPHASLSALLTLNLTQQHSSPKQIYTCVSLA</sequence>
<name>Q0U0E8_PHANO</name>
<gene>
    <name evidence="1" type="ORF">SNOG_14660</name>
</gene>
<dbReference type="KEGG" id="pno:SNOG_14660"/>
<reference evidence="2" key="1">
    <citation type="journal article" date="2007" name="Plant Cell">
        <title>Dothideomycete-plant interactions illuminated by genome sequencing and EST analysis of the wheat pathogen Stagonospora nodorum.</title>
        <authorList>
            <person name="Hane J.K."/>
            <person name="Lowe R.G."/>
            <person name="Solomon P.S."/>
            <person name="Tan K.C."/>
            <person name="Schoch C.L."/>
            <person name="Spatafora J.W."/>
            <person name="Crous P.W."/>
            <person name="Kodira C."/>
            <person name="Birren B.W."/>
            <person name="Galagan J.E."/>
            <person name="Torriani S.F."/>
            <person name="McDonald B.A."/>
            <person name="Oliver R.P."/>
        </authorList>
    </citation>
    <scope>NUCLEOTIDE SEQUENCE [LARGE SCALE GENOMIC DNA]</scope>
    <source>
        <strain evidence="2">SN15 / ATCC MYA-4574 / FGSC 10173</strain>
    </source>
</reference>
<dbReference type="InParanoid" id="Q0U0E8"/>
<evidence type="ECO:0000313" key="1">
    <source>
        <dbReference type="EMBL" id="EAT77852.1"/>
    </source>
</evidence>